<dbReference type="GO" id="GO:0006302">
    <property type="term" value="P:double-strand break repair"/>
    <property type="evidence" value="ECO:0007669"/>
    <property type="project" value="TreeGrafter"/>
</dbReference>
<dbReference type="NCBIfam" id="TIGR00611">
    <property type="entry name" value="recf"/>
    <property type="match status" value="1"/>
</dbReference>
<evidence type="ECO:0000256" key="2">
    <source>
        <dbReference type="ARBA" id="ARBA00008016"/>
    </source>
</evidence>
<evidence type="ECO:0000259" key="9">
    <source>
        <dbReference type="Pfam" id="PF02463"/>
    </source>
</evidence>
<dbReference type="Gene3D" id="3.40.50.300">
    <property type="entry name" value="P-loop containing nucleotide triphosphate hydrolases"/>
    <property type="match status" value="1"/>
</dbReference>
<gene>
    <name evidence="10" type="ORF">MNBD_BACTEROID07-1668</name>
</gene>
<dbReference type="PROSITE" id="PS00617">
    <property type="entry name" value="RECF_1"/>
    <property type="match status" value="1"/>
</dbReference>
<dbReference type="InterPro" id="IPR001238">
    <property type="entry name" value="DNA-binding_RecF"/>
</dbReference>
<evidence type="ECO:0000256" key="3">
    <source>
        <dbReference type="ARBA" id="ARBA00020170"/>
    </source>
</evidence>
<dbReference type="InterPro" id="IPR042174">
    <property type="entry name" value="RecF_2"/>
</dbReference>
<dbReference type="AlphaFoldDB" id="A0A3B0USY3"/>
<reference evidence="10" key="1">
    <citation type="submission" date="2018-06" db="EMBL/GenBank/DDBJ databases">
        <authorList>
            <person name="Zhirakovskaya E."/>
        </authorList>
    </citation>
    <scope>NUCLEOTIDE SEQUENCE</scope>
</reference>
<dbReference type="GO" id="GO:0000731">
    <property type="term" value="P:DNA synthesis involved in DNA repair"/>
    <property type="evidence" value="ECO:0007669"/>
    <property type="project" value="TreeGrafter"/>
</dbReference>
<evidence type="ECO:0000256" key="6">
    <source>
        <dbReference type="ARBA" id="ARBA00022741"/>
    </source>
</evidence>
<keyword evidence="4" id="KW-0963">Cytoplasm</keyword>
<dbReference type="PANTHER" id="PTHR32182:SF0">
    <property type="entry name" value="DNA REPLICATION AND REPAIR PROTEIN RECF"/>
    <property type="match status" value="1"/>
</dbReference>
<dbReference type="GO" id="GO:0006260">
    <property type="term" value="P:DNA replication"/>
    <property type="evidence" value="ECO:0007669"/>
    <property type="project" value="UniProtKB-KW"/>
</dbReference>
<evidence type="ECO:0000256" key="1">
    <source>
        <dbReference type="ARBA" id="ARBA00004496"/>
    </source>
</evidence>
<keyword evidence="7" id="KW-0067">ATP-binding</keyword>
<proteinExistence type="inferred from homology"/>
<protein>
    <recommendedName>
        <fullName evidence="3">DNA replication and repair protein RecF</fullName>
    </recommendedName>
</protein>
<comment type="similarity">
    <text evidence="2">Belongs to the RecF family.</text>
</comment>
<evidence type="ECO:0000313" key="10">
    <source>
        <dbReference type="EMBL" id="VAW27749.1"/>
    </source>
</evidence>
<keyword evidence="6" id="KW-0547">Nucleotide-binding</keyword>
<dbReference type="HAMAP" id="MF_00365">
    <property type="entry name" value="RecF"/>
    <property type="match status" value="1"/>
</dbReference>
<evidence type="ECO:0000256" key="5">
    <source>
        <dbReference type="ARBA" id="ARBA00022705"/>
    </source>
</evidence>
<feature type="domain" description="RecF/RecN/SMC N-terminal" evidence="9">
    <location>
        <begin position="1"/>
        <end position="336"/>
    </location>
</feature>
<accession>A0A3B0USY3</accession>
<keyword evidence="8" id="KW-0238">DNA-binding</keyword>
<dbReference type="InterPro" id="IPR003395">
    <property type="entry name" value="RecF/RecN/SMC_N"/>
</dbReference>
<evidence type="ECO:0000256" key="7">
    <source>
        <dbReference type="ARBA" id="ARBA00022840"/>
    </source>
</evidence>
<evidence type="ECO:0000256" key="4">
    <source>
        <dbReference type="ARBA" id="ARBA00022490"/>
    </source>
</evidence>
<dbReference type="SUPFAM" id="SSF52540">
    <property type="entry name" value="P-loop containing nucleoside triphosphate hydrolases"/>
    <property type="match status" value="1"/>
</dbReference>
<organism evidence="10">
    <name type="scientific">hydrothermal vent metagenome</name>
    <dbReference type="NCBI Taxonomy" id="652676"/>
    <lineage>
        <taxon>unclassified sequences</taxon>
        <taxon>metagenomes</taxon>
        <taxon>ecological metagenomes</taxon>
    </lineage>
</organism>
<dbReference type="GO" id="GO:0003697">
    <property type="term" value="F:single-stranded DNA binding"/>
    <property type="evidence" value="ECO:0007669"/>
    <property type="project" value="InterPro"/>
</dbReference>
<dbReference type="GO" id="GO:0005737">
    <property type="term" value="C:cytoplasm"/>
    <property type="evidence" value="ECO:0007669"/>
    <property type="project" value="UniProtKB-SubCell"/>
</dbReference>
<keyword evidence="5" id="KW-0235">DNA replication</keyword>
<dbReference type="GO" id="GO:0005524">
    <property type="term" value="F:ATP binding"/>
    <property type="evidence" value="ECO:0007669"/>
    <property type="project" value="UniProtKB-KW"/>
</dbReference>
<evidence type="ECO:0000256" key="8">
    <source>
        <dbReference type="ARBA" id="ARBA00023125"/>
    </source>
</evidence>
<dbReference type="EMBL" id="UOET01000155">
    <property type="protein sequence ID" value="VAW27749.1"/>
    <property type="molecule type" value="Genomic_DNA"/>
</dbReference>
<dbReference type="Pfam" id="PF02463">
    <property type="entry name" value="SMC_N"/>
    <property type="match status" value="1"/>
</dbReference>
<dbReference type="InterPro" id="IPR027417">
    <property type="entry name" value="P-loop_NTPase"/>
</dbReference>
<sequence>MINSLRLQNFRSYSDYTTELAPGVNIIVGPNASGKTNLLEAVYVVNRGKSFKVSDKNLIKHNRDWARIDVTDDQGKRIWKLEEKSDKYDKSFNINETIVKRLTTKRQRATTLFEPTHLRLLNGSPETRRTYLDQILVQTSYEFAAALSKYNRALRQRNSLLKQSKRTSSDDMFVWDVKLSEYGGLVNRQRKDLIKHLNAVAGKNYSKIAGKKTMVNIEYVDTITAKDYTSGFLKVLQESLPSDTMRGFTSQGPHREDFKVLIDGEDSSVTASRGESRTLVLVLKLIELKLLEKELGQKPTLLLDDVFSELDGKRRRALTEHISGYQTLITTTDAEAVIEHFNTGEYKIIPTVRS</sequence>
<dbReference type="PANTHER" id="PTHR32182">
    <property type="entry name" value="DNA REPLICATION AND REPAIR PROTEIN RECF"/>
    <property type="match status" value="1"/>
</dbReference>
<comment type="subcellular location">
    <subcellularLocation>
        <location evidence="1">Cytoplasm</location>
    </subcellularLocation>
</comment>
<dbReference type="Gene3D" id="1.20.1050.90">
    <property type="entry name" value="RecF/RecN/SMC, N-terminal domain"/>
    <property type="match status" value="1"/>
</dbReference>
<dbReference type="InterPro" id="IPR018078">
    <property type="entry name" value="DNA-binding_RecF_CS"/>
</dbReference>
<name>A0A3B0USY3_9ZZZZ</name>